<dbReference type="Proteomes" id="UP000288805">
    <property type="component" value="Unassembled WGS sequence"/>
</dbReference>
<evidence type="ECO:0000313" key="2">
    <source>
        <dbReference type="EMBL" id="RVW52640.1"/>
    </source>
</evidence>
<dbReference type="EMBL" id="QGNW01001166">
    <property type="protein sequence ID" value="RVW52640.1"/>
    <property type="molecule type" value="Genomic_DNA"/>
</dbReference>
<name>A0A438EY15_VITVI</name>
<feature type="region of interest" description="Disordered" evidence="1">
    <location>
        <begin position="64"/>
        <end position="91"/>
    </location>
</feature>
<dbReference type="AlphaFoldDB" id="A0A438EY15"/>
<evidence type="ECO:0000256" key="1">
    <source>
        <dbReference type="SAM" id="MobiDB-lite"/>
    </source>
</evidence>
<gene>
    <name evidence="2" type="ORF">CK203_068841</name>
</gene>
<sequence>MKNAAKGPARGQHPPPKEICFHLYYEVKLHEANLNTRAFGAEECDAFGRAVAAVVLAVHMTGPGYEKDGQMGSKSHHQTARMLADQDGGDP</sequence>
<comment type="caution">
    <text evidence="2">The sequence shown here is derived from an EMBL/GenBank/DDBJ whole genome shotgun (WGS) entry which is preliminary data.</text>
</comment>
<reference evidence="2 3" key="1">
    <citation type="journal article" date="2018" name="PLoS Genet.">
        <title>Population sequencing reveals clonal diversity and ancestral inbreeding in the grapevine cultivar Chardonnay.</title>
        <authorList>
            <person name="Roach M.J."/>
            <person name="Johnson D.L."/>
            <person name="Bohlmann J."/>
            <person name="van Vuuren H.J."/>
            <person name="Jones S.J."/>
            <person name="Pretorius I.S."/>
            <person name="Schmidt S.A."/>
            <person name="Borneman A.R."/>
        </authorList>
    </citation>
    <scope>NUCLEOTIDE SEQUENCE [LARGE SCALE GENOMIC DNA]</scope>
    <source>
        <strain evidence="3">cv. Chardonnay</strain>
        <tissue evidence="2">Leaf</tissue>
    </source>
</reference>
<proteinExistence type="predicted"/>
<protein>
    <submittedName>
        <fullName evidence="2">Uncharacterized protein</fullName>
    </submittedName>
</protein>
<evidence type="ECO:0000313" key="3">
    <source>
        <dbReference type="Proteomes" id="UP000288805"/>
    </source>
</evidence>
<accession>A0A438EY15</accession>
<organism evidence="2 3">
    <name type="scientific">Vitis vinifera</name>
    <name type="common">Grape</name>
    <dbReference type="NCBI Taxonomy" id="29760"/>
    <lineage>
        <taxon>Eukaryota</taxon>
        <taxon>Viridiplantae</taxon>
        <taxon>Streptophyta</taxon>
        <taxon>Embryophyta</taxon>
        <taxon>Tracheophyta</taxon>
        <taxon>Spermatophyta</taxon>
        <taxon>Magnoliopsida</taxon>
        <taxon>eudicotyledons</taxon>
        <taxon>Gunneridae</taxon>
        <taxon>Pentapetalae</taxon>
        <taxon>rosids</taxon>
        <taxon>Vitales</taxon>
        <taxon>Vitaceae</taxon>
        <taxon>Viteae</taxon>
        <taxon>Vitis</taxon>
    </lineage>
</organism>